<reference evidence="2 3" key="1">
    <citation type="submission" date="2022-11" db="EMBL/GenBank/DDBJ databases">
        <title>Mucor velutinosus strain NIH1002 WGS.</title>
        <authorList>
            <person name="Subramanian P."/>
            <person name="Mullikin J.C."/>
            <person name="Segre J.A."/>
            <person name="Zelazny A.M."/>
        </authorList>
    </citation>
    <scope>NUCLEOTIDE SEQUENCE [LARGE SCALE GENOMIC DNA]</scope>
    <source>
        <strain evidence="2 3">NIH1002</strain>
    </source>
</reference>
<gene>
    <name evidence="2" type="primary">EXO1_7</name>
    <name evidence="2" type="ORF">ATC70_005396</name>
</gene>
<comment type="caution">
    <text evidence="2">The sequence shown here is derived from an EMBL/GenBank/DDBJ whole genome shotgun (WGS) entry which is preliminary data.</text>
</comment>
<dbReference type="GeneID" id="89949082"/>
<dbReference type="RefSeq" id="XP_064680064.1">
    <property type="nucleotide sequence ID" value="XM_064824687.1"/>
</dbReference>
<dbReference type="Proteomes" id="UP001304243">
    <property type="component" value="Unassembled WGS sequence"/>
</dbReference>
<sequence length="74" mass="8419">MEYRYWNRDVPACMNMICILQALRATGNRPPELQPPRQLIQMVQNIKTAVMCYASLTASIASVEVCSLLNIIYV</sequence>
<proteinExistence type="predicted"/>
<keyword evidence="1" id="KW-0472">Membrane</keyword>
<protein>
    <submittedName>
        <fullName evidence="2">Rad2 nuclease</fullName>
    </submittedName>
</protein>
<evidence type="ECO:0000313" key="2">
    <source>
        <dbReference type="EMBL" id="KAK4513398.1"/>
    </source>
</evidence>
<keyword evidence="3" id="KW-1185">Reference proteome</keyword>
<accession>A0AAN7HYG0</accession>
<dbReference type="AlphaFoldDB" id="A0AAN7HYG0"/>
<dbReference type="EMBL" id="JASEJX010000016">
    <property type="protein sequence ID" value="KAK4513398.1"/>
    <property type="molecule type" value="Genomic_DNA"/>
</dbReference>
<evidence type="ECO:0000256" key="1">
    <source>
        <dbReference type="SAM" id="Phobius"/>
    </source>
</evidence>
<feature type="transmembrane region" description="Helical" evidence="1">
    <location>
        <begin position="50"/>
        <end position="73"/>
    </location>
</feature>
<keyword evidence="1" id="KW-1133">Transmembrane helix</keyword>
<organism evidence="2 3">
    <name type="scientific">Mucor velutinosus</name>
    <dbReference type="NCBI Taxonomy" id="708070"/>
    <lineage>
        <taxon>Eukaryota</taxon>
        <taxon>Fungi</taxon>
        <taxon>Fungi incertae sedis</taxon>
        <taxon>Mucoromycota</taxon>
        <taxon>Mucoromycotina</taxon>
        <taxon>Mucoromycetes</taxon>
        <taxon>Mucorales</taxon>
        <taxon>Mucorineae</taxon>
        <taxon>Mucoraceae</taxon>
        <taxon>Mucor</taxon>
    </lineage>
</organism>
<keyword evidence="1" id="KW-0812">Transmembrane</keyword>
<evidence type="ECO:0000313" key="3">
    <source>
        <dbReference type="Proteomes" id="UP001304243"/>
    </source>
</evidence>
<name>A0AAN7HYG0_9FUNG</name>